<dbReference type="GeneID" id="66608909"/>
<dbReference type="InterPro" id="IPR054831">
    <property type="entry name" value="UPF0122_fam_protein"/>
</dbReference>
<dbReference type="InterPro" id="IPR007394">
    <property type="entry name" value="UPF0122"/>
</dbReference>
<dbReference type="Pfam" id="PF04297">
    <property type="entry name" value="UPF0122"/>
    <property type="match status" value="1"/>
</dbReference>
<dbReference type="InterPro" id="IPR013324">
    <property type="entry name" value="RNA_pol_sigma_r3/r4-like"/>
</dbReference>
<dbReference type="KEGG" id="mpj:MPNE_0497"/>
<comment type="similarity">
    <text evidence="1 3">Belongs to the UPF0122 family.</text>
</comment>
<dbReference type="SUPFAM" id="SSF88659">
    <property type="entry name" value="Sigma3 and sigma4 domains of RNA polymerase sigma factors"/>
    <property type="match status" value="1"/>
</dbReference>
<name>A0A0H3DPH7_MYCPB</name>
<gene>
    <name evidence="4" type="ordered locus">MPNE_0497</name>
</gene>
<dbReference type="Proteomes" id="UP000007756">
    <property type="component" value="Chromosome"/>
</dbReference>
<dbReference type="PANTHER" id="PTHR40083:SF1">
    <property type="entry name" value="UPF0122 PROTEIN YLXM"/>
    <property type="match status" value="1"/>
</dbReference>
<dbReference type="AlphaFoldDB" id="A0A0H3DPH7"/>
<dbReference type="Gene3D" id="1.10.10.10">
    <property type="entry name" value="Winged helix-like DNA-binding domain superfamily/Winged helix DNA-binding domain"/>
    <property type="match status" value="1"/>
</dbReference>
<dbReference type="PATRIC" id="fig|722438.3.peg.479"/>
<dbReference type="SMR" id="A0A0H3DPH7"/>
<dbReference type="HOGENOM" id="CLU_129218_1_0_14"/>
<comment type="function">
    <text evidence="2 3">Might take part in the signal recognition particle (SRP) pathway. This is inferred from the conservation of its genetic proximity to ftsY/ffh. May be a regulatory protein.</text>
</comment>
<dbReference type="InterPro" id="IPR036388">
    <property type="entry name" value="WH-like_DNA-bd_sf"/>
</dbReference>
<evidence type="ECO:0000256" key="3">
    <source>
        <dbReference type="HAMAP-Rule" id="MF_00245"/>
    </source>
</evidence>
<sequence length="102" mass="12478">MNQTKLNQRLKQQQLFDIYGELLTKRQACYFNEYINLDLSMQEIADKYQVKKSSIHQHIKTCNLIFNRFEAKLQLFKKQQLRLKLYEKITDPQLREQLIKLR</sequence>
<accession>A0A0H3DPH7</accession>
<dbReference type="STRING" id="722438.F539_02390"/>
<evidence type="ECO:0000313" key="4">
    <source>
        <dbReference type="EMBL" id="ADK87099.1"/>
    </source>
</evidence>
<dbReference type="eggNOG" id="COG2739">
    <property type="taxonomic scope" value="Bacteria"/>
</dbReference>
<evidence type="ECO:0000313" key="5">
    <source>
        <dbReference type="Proteomes" id="UP000007756"/>
    </source>
</evidence>
<dbReference type="EMBL" id="CP002077">
    <property type="protein sequence ID" value="ADK87099.1"/>
    <property type="molecule type" value="Genomic_DNA"/>
</dbReference>
<organism evidence="4 5">
    <name type="scientific">Mycoplasmoides pneumoniae (strain ATCC 15531 / DSM 23978 / CIP 103766 / NBRC 14401 / NCTC 10119 / FH)</name>
    <name type="common">Mycoplasma pneumoniae</name>
    <dbReference type="NCBI Taxonomy" id="722438"/>
    <lineage>
        <taxon>Bacteria</taxon>
        <taxon>Bacillati</taxon>
        <taxon>Mycoplasmatota</taxon>
        <taxon>Mycoplasmoidales</taxon>
        <taxon>Mycoplasmoidaceae</taxon>
        <taxon>Mycoplasmoides</taxon>
    </lineage>
</organism>
<dbReference type="NCBIfam" id="NF045758">
    <property type="entry name" value="YlxM"/>
    <property type="match status" value="1"/>
</dbReference>
<proteinExistence type="inferred from homology"/>
<dbReference type="PANTHER" id="PTHR40083">
    <property type="entry name" value="UPF0122 PROTEIN CBO2450/CLC_2298"/>
    <property type="match status" value="1"/>
</dbReference>
<dbReference type="RefSeq" id="WP_010874780.1">
    <property type="nucleotide sequence ID" value="NZ_CP010546.1"/>
</dbReference>
<evidence type="ECO:0000256" key="2">
    <source>
        <dbReference type="ARBA" id="ARBA00024764"/>
    </source>
</evidence>
<dbReference type="PaxDb" id="722438-MPNE_0497"/>
<protein>
    <recommendedName>
        <fullName evidence="3">UPF0122 protein MPNE_0497</fullName>
    </recommendedName>
</protein>
<dbReference type="HAMAP" id="MF_00245">
    <property type="entry name" value="UPF0122"/>
    <property type="match status" value="1"/>
</dbReference>
<reference evidence="4 5" key="1">
    <citation type="journal article" date="2010" name="Appl. Environ. Microbiol.">
        <title>Targeted chromosomal knockouts in Mycoplasma pneumoniae.</title>
        <authorList>
            <person name="Krishnakumar R."/>
            <person name="Assad-Garcia N."/>
            <person name="Benders G.A."/>
            <person name="Phan Q."/>
            <person name="Montague M.G."/>
            <person name="Glass J.I."/>
        </authorList>
    </citation>
    <scope>NUCLEOTIDE SEQUENCE [LARGE SCALE GENOMIC DNA]</scope>
    <source>
        <strain evidence="5">ATCC 15531 / DSM 22911 / NBRC 14401 / NCTC 10119 / FH</strain>
    </source>
</reference>
<evidence type="ECO:0000256" key="1">
    <source>
        <dbReference type="ARBA" id="ARBA00008720"/>
    </source>
</evidence>